<dbReference type="Proteomes" id="UP000198564">
    <property type="component" value="Unassembled WGS sequence"/>
</dbReference>
<organism evidence="2 3">
    <name type="scientific">Alkalibacterium gilvum</name>
    <dbReference type="NCBI Taxonomy" id="1130080"/>
    <lineage>
        <taxon>Bacteria</taxon>
        <taxon>Bacillati</taxon>
        <taxon>Bacillota</taxon>
        <taxon>Bacilli</taxon>
        <taxon>Lactobacillales</taxon>
        <taxon>Carnobacteriaceae</taxon>
        <taxon>Alkalibacterium</taxon>
    </lineage>
</organism>
<dbReference type="AlphaFoldDB" id="A0A1H6U3J1"/>
<dbReference type="OrthoDB" id="9761056at2"/>
<evidence type="ECO:0000256" key="1">
    <source>
        <dbReference type="SAM" id="Phobius"/>
    </source>
</evidence>
<proteinExistence type="predicted"/>
<reference evidence="3" key="1">
    <citation type="submission" date="2016-10" db="EMBL/GenBank/DDBJ databases">
        <authorList>
            <person name="Varghese N."/>
            <person name="Submissions S."/>
        </authorList>
    </citation>
    <scope>NUCLEOTIDE SEQUENCE [LARGE SCALE GENOMIC DNA]</scope>
    <source>
        <strain evidence="3">DSM 25751</strain>
    </source>
</reference>
<dbReference type="RefSeq" id="WP_091635414.1">
    <property type="nucleotide sequence ID" value="NZ_FNYW01000027.1"/>
</dbReference>
<evidence type="ECO:0000313" key="3">
    <source>
        <dbReference type="Proteomes" id="UP000198564"/>
    </source>
</evidence>
<protein>
    <submittedName>
        <fullName evidence="2">Uncharacterized protein</fullName>
    </submittedName>
</protein>
<keyword evidence="3" id="KW-1185">Reference proteome</keyword>
<keyword evidence="1" id="KW-1133">Transmembrane helix</keyword>
<keyword evidence="1" id="KW-0472">Membrane</keyword>
<gene>
    <name evidence="2" type="ORF">SAMN04488113_12714</name>
</gene>
<accession>A0A1H6U3J1</accession>
<feature type="transmembrane region" description="Helical" evidence="1">
    <location>
        <begin position="40"/>
        <end position="58"/>
    </location>
</feature>
<dbReference type="STRING" id="1130080.SAMN04488113_12714"/>
<dbReference type="EMBL" id="FNYW01000027">
    <property type="protein sequence ID" value="SEI86841.1"/>
    <property type="molecule type" value="Genomic_DNA"/>
</dbReference>
<feature type="transmembrane region" description="Helical" evidence="1">
    <location>
        <begin position="14"/>
        <end position="34"/>
    </location>
</feature>
<name>A0A1H6U3J1_9LACT</name>
<keyword evidence="1" id="KW-0812">Transmembrane</keyword>
<evidence type="ECO:0000313" key="2">
    <source>
        <dbReference type="EMBL" id="SEI86841.1"/>
    </source>
</evidence>
<sequence length="59" mass="5825">MGLLVSKLGLGEELAFAIVSALTGSGAALVGTLWPFVAPFLLTLNGIIAFSGTAAGVGY</sequence>